<name>A0ACC1SXD6_9HYPO</name>
<protein>
    <submittedName>
        <fullName evidence="1">Uncharacterized protein</fullName>
    </submittedName>
</protein>
<organism evidence="1 2">
    <name type="scientific">Fusarium decemcellulare</name>
    <dbReference type="NCBI Taxonomy" id="57161"/>
    <lineage>
        <taxon>Eukaryota</taxon>
        <taxon>Fungi</taxon>
        <taxon>Dikarya</taxon>
        <taxon>Ascomycota</taxon>
        <taxon>Pezizomycotina</taxon>
        <taxon>Sordariomycetes</taxon>
        <taxon>Hypocreomycetidae</taxon>
        <taxon>Hypocreales</taxon>
        <taxon>Nectriaceae</taxon>
        <taxon>Fusarium</taxon>
        <taxon>Fusarium decemcellulare species complex</taxon>
    </lineage>
</organism>
<keyword evidence="2" id="KW-1185">Reference proteome</keyword>
<reference evidence="1" key="1">
    <citation type="submission" date="2022-08" db="EMBL/GenBank/DDBJ databases">
        <title>Genome Sequence of Fusarium decemcellulare.</title>
        <authorList>
            <person name="Buettner E."/>
        </authorList>
    </citation>
    <scope>NUCLEOTIDE SEQUENCE</scope>
    <source>
        <strain evidence="1">Babe19</strain>
    </source>
</reference>
<dbReference type="EMBL" id="JANRMS010000051">
    <property type="protein sequence ID" value="KAJ3548337.1"/>
    <property type="molecule type" value="Genomic_DNA"/>
</dbReference>
<comment type="caution">
    <text evidence="1">The sequence shown here is derived from an EMBL/GenBank/DDBJ whole genome shotgun (WGS) entry which is preliminary data.</text>
</comment>
<evidence type="ECO:0000313" key="1">
    <source>
        <dbReference type="EMBL" id="KAJ3548337.1"/>
    </source>
</evidence>
<accession>A0ACC1SXD6</accession>
<dbReference type="Proteomes" id="UP001148629">
    <property type="component" value="Unassembled WGS sequence"/>
</dbReference>
<evidence type="ECO:0000313" key="2">
    <source>
        <dbReference type="Proteomes" id="UP001148629"/>
    </source>
</evidence>
<proteinExistence type="predicted"/>
<sequence>MPFTKPLWVPELPFHLPDDIDVYDFMFDERYGRQPLILSRPPFVSGLTGKSYTAFEVKNRIEHLAGGLSKELTWKPNEGSEWDKVVGLFAENSIDYMTVVWAIHRLGGIVTPANITYSASELTYQLKSSKSRCLFTSAQWIETAEVAAEAVGITKDNIFVLESPGLPAPQQFKTIEQLIVQGVNSETLGTLTLRRGESAQRVSFLCYSSGTSGLPKGVMITHQNVVSSVLQMCTFQSRSRRERAAREGRSDTSEVALGLLPLSHIYGLIVIAHGGVYRGDATVVLSKFEPDSYLKAIETYKINQLFVVPPIVVFMVNHKTLLDKHDLNSVTGVFTGAAPLGREVAETLQNLYPSWIIAQGYGLTETCALVCASAAHDIWFGSSGSLLPSFKARLIAPNGTEITEYDEPGELWVKAPAVALGYLNDSRATLETFIDGYMRTGDEVIIRKHPASGHEHLFIVDRMKELIKVNGFQVAPAELEAHLLTHPAVYDCAVIQVHAPRVGEVPKAFVVKSSSIHPGCSDESTARDIQKHVEDHKARHKWLKGGVEFIDVIPKSPSGKILRRMLRDREKGAKGKLGAKM</sequence>
<gene>
    <name evidence="1" type="ORF">NM208_g1056</name>
</gene>